<evidence type="ECO:0000256" key="1">
    <source>
        <dbReference type="ARBA" id="ARBA00004651"/>
    </source>
</evidence>
<protein>
    <recommendedName>
        <fullName evidence="10">Odorant receptor</fullName>
    </recommendedName>
</protein>
<comment type="similarity">
    <text evidence="10">Belongs to the insect chemoreceptor superfamily. Heteromeric odorant receptor channel (TC 1.A.69) family.</text>
</comment>
<keyword evidence="6 10" id="KW-1133">Transmembrane helix</keyword>
<dbReference type="Pfam" id="PF02949">
    <property type="entry name" value="7tm_6"/>
    <property type="match status" value="1"/>
</dbReference>
<accession>A0A0U2SNU2</accession>
<evidence type="ECO:0000256" key="4">
    <source>
        <dbReference type="ARBA" id="ARBA00022692"/>
    </source>
</evidence>
<feature type="transmembrane region" description="Helical" evidence="10">
    <location>
        <begin position="38"/>
        <end position="59"/>
    </location>
</feature>
<organism evidence="11">
    <name type="scientific">Apis cerana cerana</name>
    <name type="common">Oriental honeybee</name>
    <dbReference type="NCBI Taxonomy" id="94128"/>
    <lineage>
        <taxon>Eukaryota</taxon>
        <taxon>Metazoa</taxon>
        <taxon>Ecdysozoa</taxon>
        <taxon>Arthropoda</taxon>
        <taxon>Hexapoda</taxon>
        <taxon>Insecta</taxon>
        <taxon>Pterygota</taxon>
        <taxon>Neoptera</taxon>
        <taxon>Endopterygota</taxon>
        <taxon>Hymenoptera</taxon>
        <taxon>Apocrita</taxon>
        <taxon>Aculeata</taxon>
        <taxon>Apoidea</taxon>
        <taxon>Anthophila</taxon>
        <taxon>Apidae</taxon>
        <taxon>Apis</taxon>
    </lineage>
</organism>
<evidence type="ECO:0000313" key="11">
    <source>
        <dbReference type="EMBL" id="ALR87041.1"/>
    </source>
</evidence>
<dbReference type="AlphaFoldDB" id="A0A0U2SNU2"/>
<feature type="transmembrane region" description="Helical" evidence="10">
    <location>
        <begin position="340"/>
        <end position="362"/>
    </location>
</feature>
<feature type="transmembrane region" description="Helical" evidence="10">
    <location>
        <begin position="71"/>
        <end position="91"/>
    </location>
</feature>
<keyword evidence="7 10" id="KW-0472">Membrane</keyword>
<evidence type="ECO:0000256" key="5">
    <source>
        <dbReference type="ARBA" id="ARBA00022725"/>
    </source>
</evidence>
<keyword evidence="2" id="KW-1003">Cell membrane</keyword>
<proteinExistence type="evidence at transcript level"/>
<dbReference type="GO" id="GO:0007165">
    <property type="term" value="P:signal transduction"/>
    <property type="evidence" value="ECO:0007669"/>
    <property type="project" value="UniProtKB-KW"/>
</dbReference>
<dbReference type="PANTHER" id="PTHR21137:SF35">
    <property type="entry name" value="ODORANT RECEPTOR 19A-RELATED"/>
    <property type="match status" value="1"/>
</dbReference>
<keyword evidence="5 10" id="KW-0552">Olfaction</keyword>
<gene>
    <name evidence="11" type="primary">Or141</name>
</gene>
<keyword evidence="8 10" id="KW-0675">Receptor</keyword>
<name>A0A0U2SNU2_APICC</name>
<keyword evidence="9 10" id="KW-0807">Transducer</keyword>
<feature type="transmembrane region" description="Helical" evidence="10">
    <location>
        <begin position="406"/>
        <end position="428"/>
    </location>
</feature>
<evidence type="ECO:0000256" key="6">
    <source>
        <dbReference type="ARBA" id="ARBA00022989"/>
    </source>
</evidence>
<evidence type="ECO:0000256" key="3">
    <source>
        <dbReference type="ARBA" id="ARBA00022606"/>
    </source>
</evidence>
<evidence type="ECO:0000256" key="10">
    <source>
        <dbReference type="RuleBase" id="RU351113"/>
    </source>
</evidence>
<feature type="transmembrane region" description="Helical" evidence="10">
    <location>
        <begin position="307"/>
        <end position="328"/>
    </location>
</feature>
<dbReference type="GO" id="GO:0005549">
    <property type="term" value="F:odorant binding"/>
    <property type="evidence" value="ECO:0007669"/>
    <property type="project" value="InterPro"/>
</dbReference>
<sequence>MIDEKTKREFDKTIDLNLFLLKLCGIVSCGDGFANRNILAWFAFSCLTIYSISYVHEFITNTTNLTTALESVAMIISIVGGHARYTILLWFRDICQTMLNVCEIFWSNLKPHEKKIVQSYTRKTIRLTRWYLASCVLTIAFYAFLVLFGSLFDQSKDFEHVMRNDSNLVPSEAGNILESTNKRHLPYAFFLDVQKTPWYEIVYALQLIGMFNVGFTCVGVDTVGALFILITCGYFDTIQSRIENLHSFDTSLSSSLSLLNILSRKITTAKMSDTKTKTSNSVQMKNLRMCVIHHQLLLKFCEDIEHLTSGMFFIQVIASTYNISLVGFKLLEDTPDKFKYITQLVILIIQLFLCNWPADLLLSKSIDISRATYSMPWYGYSYNLQKITNILMIRSQKAVRLTAGKFIGLSLETFASMISTAASFFTMVRSVN</sequence>
<dbReference type="GO" id="GO:0004984">
    <property type="term" value="F:olfactory receptor activity"/>
    <property type="evidence" value="ECO:0007669"/>
    <property type="project" value="InterPro"/>
</dbReference>
<feature type="transmembrane region" description="Helical" evidence="10">
    <location>
        <begin position="207"/>
        <end position="235"/>
    </location>
</feature>
<dbReference type="PANTHER" id="PTHR21137">
    <property type="entry name" value="ODORANT RECEPTOR"/>
    <property type="match status" value="1"/>
</dbReference>
<dbReference type="InterPro" id="IPR004117">
    <property type="entry name" value="7tm6_olfct_rcpt"/>
</dbReference>
<evidence type="ECO:0000256" key="9">
    <source>
        <dbReference type="ARBA" id="ARBA00023224"/>
    </source>
</evidence>
<evidence type="ECO:0000256" key="2">
    <source>
        <dbReference type="ARBA" id="ARBA00022475"/>
    </source>
</evidence>
<dbReference type="EMBL" id="KT246483">
    <property type="protein sequence ID" value="ALR87041.1"/>
    <property type="molecule type" value="mRNA"/>
</dbReference>
<dbReference type="GO" id="GO:0005886">
    <property type="term" value="C:plasma membrane"/>
    <property type="evidence" value="ECO:0007669"/>
    <property type="project" value="UniProtKB-SubCell"/>
</dbReference>
<evidence type="ECO:0000256" key="8">
    <source>
        <dbReference type="ARBA" id="ARBA00023170"/>
    </source>
</evidence>
<keyword evidence="3 10" id="KW-0716">Sensory transduction</keyword>
<evidence type="ECO:0000256" key="7">
    <source>
        <dbReference type="ARBA" id="ARBA00023136"/>
    </source>
</evidence>
<feature type="transmembrane region" description="Helical" evidence="10">
    <location>
        <begin position="130"/>
        <end position="152"/>
    </location>
</feature>
<reference evidence="11" key="1">
    <citation type="submission" date="2015-07" db="EMBL/GenBank/DDBJ databases">
        <authorList>
            <person name="Cajimat M.N.B."/>
            <person name="Milazzo M.L."/>
            <person name="Fulhorst C.F."/>
        </authorList>
    </citation>
    <scope>NUCLEOTIDE SEQUENCE</scope>
    <source>
        <tissue evidence="11">Antenna of the worker bees</tissue>
    </source>
</reference>
<keyword evidence="4 10" id="KW-0812">Transmembrane</keyword>
<comment type="subcellular location">
    <subcellularLocation>
        <location evidence="1 10">Cell membrane</location>
        <topology evidence="1 10">Multi-pass membrane protein</topology>
    </subcellularLocation>
</comment>